<dbReference type="AlphaFoldDB" id="A0A411HQ85"/>
<gene>
    <name evidence="1" type="ORF">ELE36_10895</name>
</gene>
<dbReference type="OrthoDB" id="1467486at2"/>
<evidence type="ECO:0008006" key="3">
    <source>
        <dbReference type="Google" id="ProtNLM"/>
    </source>
</evidence>
<dbReference type="KEGG" id="xbc:ELE36_10895"/>
<protein>
    <recommendedName>
        <fullName evidence="3">Peptidase M61 catalytic domain-containing protein</fullName>
    </recommendedName>
</protein>
<name>A0A411HQ85_9GAMM</name>
<evidence type="ECO:0000313" key="1">
    <source>
        <dbReference type="EMBL" id="QBB72661.1"/>
    </source>
</evidence>
<proteinExistence type="predicted"/>
<dbReference type="Proteomes" id="UP000291562">
    <property type="component" value="Chromosome"/>
</dbReference>
<keyword evidence="2" id="KW-1185">Reference proteome</keyword>
<evidence type="ECO:0000313" key="2">
    <source>
        <dbReference type="Proteomes" id="UP000291562"/>
    </source>
</evidence>
<organism evidence="1 2">
    <name type="scientific">Pseudolysobacter antarcticus</name>
    <dbReference type="NCBI Taxonomy" id="2511995"/>
    <lineage>
        <taxon>Bacteria</taxon>
        <taxon>Pseudomonadati</taxon>
        <taxon>Pseudomonadota</taxon>
        <taxon>Gammaproteobacteria</taxon>
        <taxon>Lysobacterales</taxon>
        <taxon>Rhodanobacteraceae</taxon>
        <taxon>Pseudolysobacter</taxon>
    </lineage>
</organism>
<accession>A0A411HQ85</accession>
<sequence>MPYNAFDKLPKTDIAVNGATLHIGFAPGELSLPQATVLAWIAHSAKAVTTYYGKFPVSSARILIVPVDGKGMRGGTTWAYRGAAIRIVLGRDSTEDDLKRDWMLVHEMVHLALPDVGEQHSWLSEGLATYVEPIARAQAGDLNAATIWGAMLRDMHKGLPQAGDQGLDNTHTWGRTYWGGAMFCLLADIEIRKQSGNRLGLQDAMRGVLAAGGNHESDWSIQRVLATADKAVGLNVLSELYAKMSTQPITPDLDGLWRDLGIKLVGDQVSFDDSQPLAQARKALTELHP</sequence>
<reference evidence="1 2" key="1">
    <citation type="submission" date="2019-01" db="EMBL/GenBank/DDBJ databases">
        <title>Pseudolysobacter antarctica gen. nov., sp. nov., isolated from Fildes Peninsula, Antarctica.</title>
        <authorList>
            <person name="Wei Z."/>
            <person name="Peng F."/>
        </authorList>
    </citation>
    <scope>NUCLEOTIDE SEQUENCE [LARGE SCALE GENOMIC DNA]</scope>
    <source>
        <strain evidence="1 2">AQ6-296</strain>
    </source>
</reference>
<dbReference type="EMBL" id="CP035704">
    <property type="protein sequence ID" value="QBB72661.1"/>
    <property type="molecule type" value="Genomic_DNA"/>
</dbReference>
<dbReference type="InterPro" id="IPR027268">
    <property type="entry name" value="Peptidase_M4/M1_CTD_sf"/>
</dbReference>
<dbReference type="Gene3D" id="1.10.390.10">
    <property type="entry name" value="Neutral Protease Domain 2"/>
    <property type="match status" value="1"/>
</dbReference>